<dbReference type="SUPFAM" id="SSF53448">
    <property type="entry name" value="Nucleotide-diphospho-sugar transferases"/>
    <property type="match status" value="1"/>
</dbReference>
<dbReference type="GO" id="GO:0016779">
    <property type="term" value="F:nucleotidyltransferase activity"/>
    <property type="evidence" value="ECO:0007669"/>
    <property type="project" value="UniProtKB-ARBA"/>
</dbReference>
<reference evidence="3" key="1">
    <citation type="submission" date="2018-07" db="EMBL/GenBank/DDBJ databases">
        <authorList>
            <consortium name="Genoscope - CEA"/>
            <person name="William W."/>
        </authorList>
    </citation>
    <scope>NUCLEOTIDE SEQUENCE</scope>
    <source>
        <strain evidence="3">IK1</strain>
    </source>
</reference>
<organism evidence="3">
    <name type="scientific">Uncultured Desulfatiglans sp</name>
    <dbReference type="NCBI Taxonomy" id="1748965"/>
    <lineage>
        <taxon>Bacteria</taxon>
        <taxon>Pseudomonadati</taxon>
        <taxon>Thermodesulfobacteriota</taxon>
        <taxon>Desulfobacteria</taxon>
        <taxon>Desulfatiglandales</taxon>
        <taxon>Desulfatiglandaceae</taxon>
        <taxon>Desulfatiglans</taxon>
        <taxon>environmental samples</taxon>
    </lineage>
</organism>
<dbReference type="InterPro" id="IPR029044">
    <property type="entry name" value="Nucleotide-diphossugar_trans"/>
</dbReference>
<dbReference type="PANTHER" id="PTHR43777:SF1">
    <property type="entry name" value="MOLYBDENUM COFACTOR CYTIDYLYLTRANSFERASE"/>
    <property type="match status" value="1"/>
</dbReference>
<evidence type="ECO:0000256" key="1">
    <source>
        <dbReference type="SAM" id="MobiDB-lite"/>
    </source>
</evidence>
<name>A0A653A4X2_UNCDX</name>
<sequence>MQKRLGVIVLAAGFSSRMGAFKPLLPFGETTVAEHLIRNLRSIGLSDIHVITGFRADELAGRLAASGAVAVHNPHFEEGMFSSIQTGIQSLPRGLDGFFVLPVDTPLVRPGTFRFLANALDASTRKGIFIPRFSGRRGHPPLLDAGWAEAILQWQGPYGLRGFFQSQAGNCVEVDVPDRLMLLDMDTPEKYRALLLALPRQDIPDREECLALLRSLNTPPEELRRIQEASCLATFLGHTLTACGHTLDLQRLEAAALLQHLKPAASEHPESLPAFLKDIGFGRVAETLATAAHIDPLSTGPLKEADILLLADCHLRRGAATGTAASSVGTPSSCFGESEGSEADRRGIDKVQALEKRFEETCGKTVSRALQEYREHDDPRRSHGGKAN</sequence>
<feature type="region of interest" description="Disordered" evidence="1">
    <location>
        <begin position="322"/>
        <end position="347"/>
    </location>
</feature>
<accession>A0A653A4X2</accession>
<proteinExistence type="predicted"/>
<feature type="compositionally biased region" description="Basic and acidic residues" evidence="1">
    <location>
        <begin position="371"/>
        <end position="381"/>
    </location>
</feature>
<dbReference type="Pfam" id="PF12804">
    <property type="entry name" value="NTP_transf_3"/>
    <property type="match status" value="1"/>
</dbReference>
<feature type="domain" description="MobA-like NTP transferase" evidence="2">
    <location>
        <begin position="7"/>
        <end position="167"/>
    </location>
</feature>
<dbReference type="AlphaFoldDB" id="A0A653A4X2"/>
<dbReference type="InterPro" id="IPR025877">
    <property type="entry name" value="MobA-like_NTP_Trfase"/>
</dbReference>
<gene>
    <name evidence="3" type="ORF">TRIP_B250187</name>
</gene>
<dbReference type="Gene3D" id="3.90.550.10">
    <property type="entry name" value="Spore Coat Polysaccharide Biosynthesis Protein SpsA, Chain A"/>
    <property type="match status" value="1"/>
</dbReference>
<dbReference type="PANTHER" id="PTHR43777">
    <property type="entry name" value="MOLYBDENUM COFACTOR CYTIDYLYLTRANSFERASE"/>
    <property type="match status" value="1"/>
</dbReference>
<protein>
    <submittedName>
        <fullName evidence="3">Putative Uncharacterized MobA-like protein</fullName>
    </submittedName>
</protein>
<dbReference type="EMBL" id="UPXX01000018">
    <property type="protein sequence ID" value="VBB43090.1"/>
    <property type="molecule type" value="Genomic_DNA"/>
</dbReference>
<feature type="region of interest" description="Disordered" evidence="1">
    <location>
        <begin position="360"/>
        <end position="388"/>
    </location>
</feature>
<evidence type="ECO:0000313" key="3">
    <source>
        <dbReference type="EMBL" id="VBB43090.1"/>
    </source>
</evidence>
<evidence type="ECO:0000259" key="2">
    <source>
        <dbReference type="Pfam" id="PF12804"/>
    </source>
</evidence>
<dbReference type="CDD" id="cd04182">
    <property type="entry name" value="GT_2_like_f"/>
    <property type="match status" value="1"/>
</dbReference>
<feature type="compositionally biased region" description="Low complexity" evidence="1">
    <location>
        <begin position="322"/>
        <end position="333"/>
    </location>
</feature>